<dbReference type="AlphaFoldDB" id="A0A1F6TZS1"/>
<dbReference type="Proteomes" id="UP000179037">
    <property type="component" value="Unassembled WGS sequence"/>
</dbReference>
<proteinExistence type="predicted"/>
<dbReference type="STRING" id="1817768.A3A87_03795"/>
<evidence type="ECO:0008006" key="3">
    <source>
        <dbReference type="Google" id="ProtNLM"/>
    </source>
</evidence>
<organism evidence="1 2">
    <name type="scientific">Candidatus Muproteobacteria bacterium RIFCSPLOWO2_01_FULL_60_18</name>
    <dbReference type="NCBI Taxonomy" id="1817768"/>
    <lineage>
        <taxon>Bacteria</taxon>
        <taxon>Pseudomonadati</taxon>
        <taxon>Pseudomonadota</taxon>
        <taxon>Candidatus Muproteobacteria</taxon>
    </lineage>
</organism>
<name>A0A1F6TZS1_9PROT</name>
<reference evidence="1 2" key="1">
    <citation type="journal article" date="2016" name="Nat. Commun.">
        <title>Thousands of microbial genomes shed light on interconnected biogeochemical processes in an aquifer system.</title>
        <authorList>
            <person name="Anantharaman K."/>
            <person name="Brown C.T."/>
            <person name="Hug L.A."/>
            <person name="Sharon I."/>
            <person name="Castelle C.J."/>
            <person name="Probst A.J."/>
            <person name="Thomas B.C."/>
            <person name="Singh A."/>
            <person name="Wilkins M.J."/>
            <person name="Karaoz U."/>
            <person name="Brodie E.L."/>
            <person name="Williams K.H."/>
            <person name="Hubbard S.S."/>
            <person name="Banfield J.F."/>
        </authorList>
    </citation>
    <scope>NUCLEOTIDE SEQUENCE [LARGE SCALE GENOMIC DNA]</scope>
</reference>
<comment type="caution">
    <text evidence="1">The sequence shown here is derived from an EMBL/GenBank/DDBJ whole genome shotgun (WGS) entry which is preliminary data.</text>
</comment>
<evidence type="ECO:0000313" key="2">
    <source>
        <dbReference type="Proteomes" id="UP000179037"/>
    </source>
</evidence>
<protein>
    <recommendedName>
        <fullName evidence="3">Nitrate reductase molybdenum cofactor assembly chaperone</fullName>
    </recommendedName>
</protein>
<dbReference type="EMBL" id="MFTC01000064">
    <property type="protein sequence ID" value="OGI50645.1"/>
    <property type="molecule type" value="Genomic_DNA"/>
</dbReference>
<accession>A0A1F6TZS1</accession>
<sequence>MAELMDFPGPGFAARGQVLLDFLRKNYPDAAVEVEHFLDAIPERTLDLQELHTRTFDVQSLTTLDVGYVLFGDDYKRGALLSNLNQEHRRAENDCRGELADHLPNVLRLIPKLKDQDLLDELVGQILVPALMLMIREFDPERIEKKNANYRKHYKTLIDPASGSDSTIYCRTLKAAMHVLAKDFQVTETMTRLSDWSSRPQTVDFLGLVQKEMDIERNANPVNSGCDS</sequence>
<evidence type="ECO:0000313" key="1">
    <source>
        <dbReference type="EMBL" id="OGI50645.1"/>
    </source>
</evidence>
<gene>
    <name evidence="1" type="ORF">A3A87_03795</name>
</gene>